<dbReference type="GO" id="GO:0005634">
    <property type="term" value="C:nucleus"/>
    <property type="evidence" value="ECO:0007669"/>
    <property type="project" value="UniProtKB-SubCell"/>
</dbReference>
<evidence type="ECO:0000313" key="12">
    <source>
        <dbReference type="Proteomes" id="UP000636709"/>
    </source>
</evidence>
<keyword evidence="7" id="KW-0804">Transcription</keyword>
<comment type="caution">
    <text evidence="11">The sequence shown here is derived from an EMBL/GenBank/DDBJ whole genome shotgun (WGS) entry which is preliminary data.</text>
</comment>
<dbReference type="GO" id="GO:0008270">
    <property type="term" value="F:zinc ion binding"/>
    <property type="evidence" value="ECO:0007669"/>
    <property type="project" value="UniProtKB-KW"/>
</dbReference>
<evidence type="ECO:0000256" key="7">
    <source>
        <dbReference type="ARBA" id="ARBA00023163"/>
    </source>
</evidence>
<feature type="compositionally biased region" description="Low complexity" evidence="9">
    <location>
        <begin position="19"/>
        <end position="29"/>
    </location>
</feature>
<dbReference type="EMBL" id="JACEFO010002671">
    <property type="protein sequence ID" value="KAF8652029.1"/>
    <property type="molecule type" value="Genomic_DNA"/>
</dbReference>
<keyword evidence="5" id="KW-0805">Transcription regulation</keyword>
<sequence length="142" mass="16396">MLHSDDTLHQEEDSNTHFSLESSKSSKASTQAPTKNIKTFIVQCSKCKKWRLSSTKYKYKENREKILDDPFSCDKGQEWKPDVTCVDPKDFTQEDDTVLWAIDKPNIPRPHSGWERLFTIRSVGNTYFIDVSVAYFAATLLI</sequence>
<keyword evidence="12" id="KW-1185">Reference proteome</keyword>
<gene>
    <name evidence="11" type="ORF">HU200_062971</name>
</gene>
<dbReference type="PROSITE" id="PS51050">
    <property type="entry name" value="ZF_CW"/>
    <property type="match status" value="1"/>
</dbReference>
<reference evidence="11" key="1">
    <citation type="submission" date="2020-07" db="EMBL/GenBank/DDBJ databases">
        <title>Genome sequence and genetic diversity analysis of an under-domesticated orphan crop, white fonio (Digitaria exilis).</title>
        <authorList>
            <person name="Bennetzen J.L."/>
            <person name="Chen S."/>
            <person name="Ma X."/>
            <person name="Wang X."/>
            <person name="Yssel A.E.J."/>
            <person name="Chaluvadi S.R."/>
            <person name="Johnson M."/>
            <person name="Gangashetty P."/>
            <person name="Hamidou F."/>
            <person name="Sanogo M.D."/>
            <person name="Zwaenepoel A."/>
            <person name="Wallace J."/>
            <person name="Van De Peer Y."/>
            <person name="Van Deynze A."/>
        </authorList>
    </citation>
    <scope>NUCLEOTIDE SEQUENCE</scope>
    <source>
        <tissue evidence="11">Leaves</tissue>
    </source>
</reference>
<dbReference type="GO" id="GO:0003677">
    <property type="term" value="F:DNA binding"/>
    <property type="evidence" value="ECO:0007669"/>
    <property type="project" value="UniProtKB-KW"/>
</dbReference>
<keyword evidence="2" id="KW-0479">Metal-binding</keyword>
<dbReference type="Pfam" id="PF07496">
    <property type="entry name" value="zf-CW"/>
    <property type="match status" value="1"/>
</dbReference>
<evidence type="ECO:0000256" key="2">
    <source>
        <dbReference type="ARBA" id="ARBA00022723"/>
    </source>
</evidence>
<evidence type="ECO:0000256" key="3">
    <source>
        <dbReference type="ARBA" id="ARBA00022771"/>
    </source>
</evidence>
<name>A0A835A4I9_9POAL</name>
<evidence type="ECO:0000256" key="9">
    <source>
        <dbReference type="SAM" id="MobiDB-lite"/>
    </source>
</evidence>
<evidence type="ECO:0000256" key="6">
    <source>
        <dbReference type="ARBA" id="ARBA00023125"/>
    </source>
</evidence>
<keyword evidence="8" id="KW-0539">Nucleus</keyword>
<dbReference type="SUPFAM" id="SSF54171">
    <property type="entry name" value="DNA-binding domain"/>
    <property type="match status" value="1"/>
</dbReference>
<dbReference type="Gene3D" id="3.30.40.100">
    <property type="match status" value="1"/>
</dbReference>
<evidence type="ECO:0000256" key="5">
    <source>
        <dbReference type="ARBA" id="ARBA00023015"/>
    </source>
</evidence>
<keyword evidence="6" id="KW-0238">DNA-binding</keyword>
<comment type="subcellular location">
    <subcellularLocation>
        <location evidence="1">Nucleus</location>
    </subcellularLocation>
</comment>
<protein>
    <recommendedName>
        <fullName evidence="10">CW-type domain-containing protein</fullName>
    </recommendedName>
</protein>
<keyword evidence="3" id="KW-0863">Zinc-finger</keyword>
<evidence type="ECO:0000256" key="8">
    <source>
        <dbReference type="ARBA" id="ARBA00023242"/>
    </source>
</evidence>
<dbReference type="OrthoDB" id="10072024at2759"/>
<proteinExistence type="predicted"/>
<dbReference type="InterPro" id="IPR011124">
    <property type="entry name" value="Znf_CW"/>
</dbReference>
<evidence type="ECO:0000259" key="10">
    <source>
        <dbReference type="PROSITE" id="PS51050"/>
    </source>
</evidence>
<feature type="region of interest" description="Disordered" evidence="9">
    <location>
        <begin position="1"/>
        <end position="33"/>
    </location>
</feature>
<dbReference type="PANTHER" id="PTHR12396:SF30">
    <property type="entry name" value="MBD DOMAIN-CONTAINING PROTEIN"/>
    <property type="match status" value="1"/>
</dbReference>
<evidence type="ECO:0000256" key="1">
    <source>
        <dbReference type="ARBA" id="ARBA00004123"/>
    </source>
</evidence>
<dbReference type="Proteomes" id="UP000636709">
    <property type="component" value="Unassembled WGS sequence"/>
</dbReference>
<dbReference type="InterPro" id="IPR016177">
    <property type="entry name" value="DNA-bd_dom_sf"/>
</dbReference>
<evidence type="ECO:0000256" key="4">
    <source>
        <dbReference type="ARBA" id="ARBA00022833"/>
    </source>
</evidence>
<dbReference type="PANTHER" id="PTHR12396">
    <property type="entry name" value="METHYL-CPG BINDING PROTEIN, MBD"/>
    <property type="match status" value="1"/>
</dbReference>
<keyword evidence="4" id="KW-0862">Zinc</keyword>
<organism evidence="11 12">
    <name type="scientific">Digitaria exilis</name>
    <dbReference type="NCBI Taxonomy" id="1010633"/>
    <lineage>
        <taxon>Eukaryota</taxon>
        <taxon>Viridiplantae</taxon>
        <taxon>Streptophyta</taxon>
        <taxon>Embryophyta</taxon>
        <taxon>Tracheophyta</taxon>
        <taxon>Spermatophyta</taxon>
        <taxon>Magnoliopsida</taxon>
        <taxon>Liliopsida</taxon>
        <taxon>Poales</taxon>
        <taxon>Poaceae</taxon>
        <taxon>PACMAD clade</taxon>
        <taxon>Panicoideae</taxon>
        <taxon>Panicodae</taxon>
        <taxon>Paniceae</taxon>
        <taxon>Anthephorinae</taxon>
        <taxon>Digitaria</taxon>
    </lineage>
</organism>
<feature type="domain" description="CW-type" evidence="10">
    <location>
        <begin position="34"/>
        <end position="93"/>
    </location>
</feature>
<dbReference type="AlphaFoldDB" id="A0A835A4I9"/>
<evidence type="ECO:0000313" key="11">
    <source>
        <dbReference type="EMBL" id="KAF8652029.1"/>
    </source>
</evidence>
<accession>A0A835A4I9</accession>
<feature type="compositionally biased region" description="Basic and acidic residues" evidence="9">
    <location>
        <begin position="1"/>
        <end position="15"/>
    </location>
</feature>